<organism evidence="1 2">
    <name type="scientific">Paenibacillus pinisoli</name>
    <dbReference type="NCBI Taxonomy" id="1276110"/>
    <lineage>
        <taxon>Bacteria</taxon>
        <taxon>Bacillati</taxon>
        <taxon>Bacillota</taxon>
        <taxon>Bacilli</taxon>
        <taxon>Bacillales</taxon>
        <taxon>Paenibacillaceae</taxon>
        <taxon>Paenibacillus</taxon>
    </lineage>
</organism>
<gene>
    <name evidence="1" type="ORF">D3P09_02550</name>
</gene>
<evidence type="ECO:0000313" key="1">
    <source>
        <dbReference type="EMBL" id="RJX40918.1"/>
    </source>
</evidence>
<dbReference type="EMBL" id="QXQB01000001">
    <property type="protein sequence ID" value="RJX40918.1"/>
    <property type="molecule type" value="Genomic_DNA"/>
</dbReference>
<protein>
    <submittedName>
        <fullName evidence="1">Uncharacterized protein</fullName>
    </submittedName>
</protein>
<accession>A0A3A6PNF8</accession>
<dbReference type="AlphaFoldDB" id="A0A3A6PNF8"/>
<reference evidence="1 2" key="1">
    <citation type="submission" date="2018-09" db="EMBL/GenBank/DDBJ databases">
        <title>Paenibacillus aracenensis nov. sp. isolated from a cave in southern Spain.</title>
        <authorList>
            <person name="Jurado V."/>
            <person name="Gutierrez-Patricio S."/>
            <person name="Gonzalez-Pimentel J.L."/>
            <person name="Miller A.Z."/>
            <person name="Laiz L."/>
            <person name="Saiz-Jimenez C."/>
        </authorList>
    </citation>
    <scope>NUCLEOTIDE SEQUENCE [LARGE SCALE GENOMIC DNA]</scope>
    <source>
        <strain evidence="1 2">JCM 19203</strain>
    </source>
</reference>
<sequence length="77" mass="9079">MNANTVEAIHNFKQEVINLSFSDHLDIYEAYKMSSKPNYMPDSQKVYYQLHEIKQAISNHYNTHLEKLLKTTSTIIF</sequence>
<dbReference type="Proteomes" id="UP000267798">
    <property type="component" value="Unassembled WGS sequence"/>
</dbReference>
<name>A0A3A6PNF8_9BACL</name>
<keyword evidence="2" id="KW-1185">Reference proteome</keyword>
<comment type="caution">
    <text evidence="1">The sequence shown here is derived from an EMBL/GenBank/DDBJ whole genome shotgun (WGS) entry which is preliminary data.</text>
</comment>
<evidence type="ECO:0000313" key="2">
    <source>
        <dbReference type="Proteomes" id="UP000267798"/>
    </source>
</evidence>
<proteinExistence type="predicted"/>